<dbReference type="RefSeq" id="WP_039103398.1">
    <property type="nucleotide sequence ID" value="NZ_CALYQC010000017.1"/>
</dbReference>
<dbReference type="OrthoDB" id="9786771at2"/>
<dbReference type="NCBIfam" id="NF008395">
    <property type="entry name" value="PRK11193.1"/>
    <property type="match status" value="1"/>
</dbReference>
<evidence type="ECO:0000313" key="7">
    <source>
        <dbReference type="EMBL" id="PXY96727.1"/>
    </source>
</evidence>
<dbReference type="Proteomes" id="UP000247838">
    <property type="component" value="Unassembled WGS sequence"/>
</dbReference>
<organism evidence="6 8">
    <name type="scientific">Frischella perrara</name>
    <dbReference type="NCBI Taxonomy" id="1267021"/>
    <lineage>
        <taxon>Bacteria</taxon>
        <taxon>Pseudomonadati</taxon>
        <taxon>Pseudomonadota</taxon>
        <taxon>Gammaproteobacteria</taxon>
        <taxon>Orbales</taxon>
        <taxon>Orbaceae</taxon>
        <taxon>Frischella</taxon>
    </lineage>
</organism>
<dbReference type="InterPro" id="IPR039255">
    <property type="entry name" value="YceD_bac"/>
</dbReference>
<evidence type="ECO:0000256" key="1">
    <source>
        <dbReference type="ARBA" id="ARBA00002868"/>
    </source>
</evidence>
<dbReference type="KEGG" id="fpp:FPB0191_00232"/>
<dbReference type="GO" id="GO:0042254">
    <property type="term" value="P:ribosome biogenesis"/>
    <property type="evidence" value="ECO:0007669"/>
    <property type="project" value="UniProtKB-KW"/>
</dbReference>
<evidence type="ECO:0000313" key="6">
    <source>
        <dbReference type="EMBL" id="AJA44081.1"/>
    </source>
</evidence>
<keyword evidence="4" id="KW-0690">Ribosome biogenesis</keyword>
<accession>A0A0A7S475</accession>
<comment type="similarity">
    <text evidence="2">Belongs to the DUF177 domain family.</text>
</comment>
<dbReference type="PANTHER" id="PTHR38099">
    <property type="entry name" value="LARGE RIBOSOMAL RNA SUBUNIT ACCUMULATION PROTEIN YCED"/>
    <property type="match status" value="1"/>
</dbReference>
<evidence type="ECO:0000256" key="2">
    <source>
        <dbReference type="ARBA" id="ARBA00010740"/>
    </source>
</evidence>
<evidence type="ECO:0000313" key="8">
    <source>
        <dbReference type="Proteomes" id="UP000030901"/>
    </source>
</evidence>
<evidence type="ECO:0000256" key="4">
    <source>
        <dbReference type="ARBA" id="ARBA00022517"/>
    </source>
</evidence>
<dbReference type="Proteomes" id="UP000030901">
    <property type="component" value="Chromosome"/>
</dbReference>
<evidence type="ECO:0000313" key="9">
    <source>
        <dbReference type="Proteomes" id="UP000247838"/>
    </source>
</evidence>
<dbReference type="AlphaFoldDB" id="A0A0A7S475"/>
<dbReference type="STRING" id="1267021.FPB0191_00232"/>
<dbReference type="GO" id="GO:0005829">
    <property type="term" value="C:cytosol"/>
    <property type="evidence" value="ECO:0007669"/>
    <property type="project" value="TreeGrafter"/>
</dbReference>
<dbReference type="PANTHER" id="PTHR38099:SF1">
    <property type="entry name" value="LARGE RIBOSOMAL RNA SUBUNIT ACCUMULATION PROTEIN YCED"/>
    <property type="match status" value="1"/>
</dbReference>
<sequence length="173" mass="19254">MQNRLPLTIDPIKAAQKRLDYTGVYLAKNACRLAESVEHVNSDISCSLSFGYDAQKLCVITITAEVEVTLICQRCQQPFIIPIHIENKFSPVRSDSQAEALPEYYEPAMLNEFGEVDILALVEDEIILSLPIAPVHDSKHCEVSEADLVFGEIPTKEDKPNPFAILASLKNKP</sequence>
<comment type="function">
    <text evidence="1">Plays a role in synthesis, processing and/or stability of 23S rRNA.</text>
</comment>
<reference evidence="6 8" key="1">
    <citation type="journal article" date="2014" name="Appl. Environ. Microbiol.">
        <title>Gut symbionts from distinct hosts exhibit genotoxic activity via divergent colibactin biosynthetic pathways.</title>
        <authorList>
            <person name="Engel P."/>
            <person name="Vizcaino M.I."/>
            <person name="Crawford J.M."/>
        </authorList>
    </citation>
    <scope>NUCLEOTIDE SEQUENCE [LARGE SCALE GENOMIC DNA]</scope>
    <source>
        <strain evidence="6 8">PEB0191</strain>
    </source>
</reference>
<dbReference type="EMBL" id="CP009056">
    <property type="protein sequence ID" value="AJA44081.1"/>
    <property type="molecule type" value="Genomic_DNA"/>
</dbReference>
<keyword evidence="8" id="KW-1185">Reference proteome</keyword>
<reference evidence="7 9" key="2">
    <citation type="submission" date="2018-05" db="EMBL/GenBank/DDBJ databases">
        <title>Reference genomes for bee gut microbiota database.</title>
        <authorList>
            <person name="Ellegaard K.M."/>
        </authorList>
    </citation>
    <scope>NUCLEOTIDE SEQUENCE [LARGE SCALE GENOMIC DNA]</scope>
    <source>
        <strain evidence="7 9">ESL0167</strain>
    </source>
</reference>
<proteinExistence type="inferred from homology"/>
<evidence type="ECO:0000256" key="3">
    <source>
        <dbReference type="ARBA" id="ARBA00015716"/>
    </source>
</evidence>
<dbReference type="EMBL" id="QGLM01000004">
    <property type="protein sequence ID" value="PXY96727.1"/>
    <property type="molecule type" value="Genomic_DNA"/>
</dbReference>
<protein>
    <recommendedName>
        <fullName evidence="3">Large ribosomal RNA subunit accumulation protein YceD</fullName>
    </recommendedName>
    <alternativeName>
        <fullName evidence="5">23S rRNA accumulation protein YceD</fullName>
    </alternativeName>
</protein>
<name>A0A0A7S475_FRIPE</name>
<dbReference type="InterPro" id="IPR003772">
    <property type="entry name" value="YceD"/>
</dbReference>
<gene>
    <name evidence="7" type="ORF">DKK76_01125</name>
    <name evidence="6" type="ORF">FPB0191_00232</name>
</gene>
<dbReference type="Pfam" id="PF02620">
    <property type="entry name" value="YceD"/>
    <property type="match status" value="1"/>
</dbReference>
<dbReference type="HOGENOM" id="CLU_094127_1_0_6"/>
<evidence type="ECO:0000256" key="5">
    <source>
        <dbReference type="ARBA" id="ARBA00031841"/>
    </source>
</evidence>